<dbReference type="RefSeq" id="WP_147871178.1">
    <property type="nucleotide sequence ID" value="NZ_CP036264.1"/>
</dbReference>
<dbReference type="AlphaFoldDB" id="A0A5B9MLJ2"/>
<dbReference type="EMBL" id="CP036264">
    <property type="protein sequence ID" value="QEG02209.1"/>
    <property type="molecule type" value="Genomic_DNA"/>
</dbReference>
<keyword evidence="1" id="KW-1133">Transmembrane helix</keyword>
<dbReference type="KEGG" id="smam:Mal15_62940"/>
<dbReference type="Gene3D" id="3.90.1480.10">
    <property type="entry name" value="Alpha-2,3-sialyltransferase"/>
    <property type="match status" value="1"/>
</dbReference>
<dbReference type="Proteomes" id="UP000321353">
    <property type="component" value="Chromosome"/>
</dbReference>
<sequence length="291" mass="33310">MYQDFAENWGPSLARRFGLEQPIVDQWHDDLQLPKSELGHLPDWVELNRATRSRIARCKEQWSGETVVCVGNGPSINQMDLSCLDGALIVGTNRAYQLLDRFTPREFHLVVQDNQRVAELGQDLRQLKCPLHLGNIYYDQRGVPPEWVTPKMRNLSVYMPRLRWQLEEDQLEPIPDFEPGFSSDPTQFVYYGFSVIFSAIQFAAYFGAARIVCIGIDMDYDSGTNFVPGVNVTWDGFSYEYHAKPMFELIDQKLRKSGIEFINATPRGKVDAIDRMPLAEALSRKTPRLAA</sequence>
<keyword evidence="3" id="KW-1185">Reference proteome</keyword>
<evidence type="ECO:0000256" key="1">
    <source>
        <dbReference type="SAM" id="Phobius"/>
    </source>
</evidence>
<feature type="transmembrane region" description="Helical" evidence="1">
    <location>
        <begin position="188"/>
        <end position="208"/>
    </location>
</feature>
<protein>
    <recommendedName>
        <fullName evidence="4">DUF115 domain-containing protein</fullName>
    </recommendedName>
</protein>
<organism evidence="2 3">
    <name type="scientific">Stieleria maiorica</name>
    <dbReference type="NCBI Taxonomy" id="2795974"/>
    <lineage>
        <taxon>Bacteria</taxon>
        <taxon>Pseudomonadati</taxon>
        <taxon>Planctomycetota</taxon>
        <taxon>Planctomycetia</taxon>
        <taxon>Pirellulales</taxon>
        <taxon>Pirellulaceae</taxon>
        <taxon>Stieleria</taxon>
    </lineage>
</organism>
<keyword evidence="1" id="KW-0812">Transmembrane</keyword>
<reference evidence="2 3" key="1">
    <citation type="submission" date="2019-02" db="EMBL/GenBank/DDBJ databases">
        <title>Planctomycetal bacteria perform biofilm scaping via a novel small molecule.</title>
        <authorList>
            <person name="Jeske O."/>
            <person name="Boedeker C."/>
            <person name="Wiegand S."/>
            <person name="Breitling P."/>
            <person name="Kallscheuer N."/>
            <person name="Jogler M."/>
            <person name="Rohde M."/>
            <person name="Petersen J."/>
            <person name="Medema M.H."/>
            <person name="Surup F."/>
            <person name="Jogler C."/>
        </authorList>
    </citation>
    <scope>NUCLEOTIDE SEQUENCE [LARGE SCALE GENOMIC DNA]</scope>
    <source>
        <strain evidence="2 3">Mal15</strain>
    </source>
</reference>
<evidence type="ECO:0000313" key="3">
    <source>
        <dbReference type="Proteomes" id="UP000321353"/>
    </source>
</evidence>
<evidence type="ECO:0000313" key="2">
    <source>
        <dbReference type="EMBL" id="QEG02209.1"/>
    </source>
</evidence>
<name>A0A5B9MLJ2_9BACT</name>
<evidence type="ECO:0008006" key="4">
    <source>
        <dbReference type="Google" id="ProtNLM"/>
    </source>
</evidence>
<keyword evidence="1" id="KW-0472">Membrane</keyword>
<gene>
    <name evidence="2" type="ORF">Mal15_62940</name>
</gene>
<accession>A0A5B9MLJ2</accession>
<proteinExistence type="predicted"/>